<dbReference type="InterPro" id="IPR002182">
    <property type="entry name" value="NB-ARC"/>
</dbReference>
<name>A0A8K1IAP4_9POAL</name>
<evidence type="ECO:0000259" key="11">
    <source>
        <dbReference type="Pfam" id="PF23598"/>
    </source>
</evidence>
<dbReference type="Gene3D" id="1.10.8.430">
    <property type="entry name" value="Helical domain of apoptotic protease-activating factors"/>
    <property type="match status" value="1"/>
</dbReference>
<dbReference type="PRINTS" id="PR00364">
    <property type="entry name" value="DISEASERSIST"/>
</dbReference>
<dbReference type="GO" id="GO:0042742">
    <property type="term" value="P:defense response to bacterium"/>
    <property type="evidence" value="ECO:0007669"/>
    <property type="project" value="UniProtKB-ARBA"/>
</dbReference>
<feature type="region of interest" description="Disordered" evidence="7">
    <location>
        <begin position="915"/>
        <end position="980"/>
    </location>
</feature>
<dbReference type="PANTHER" id="PTHR23155">
    <property type="entry name" value="DISEASE RESISTANCE PROTEIN RP"/>
    <property type="match status" value="1"/>
</dbReference>
<dbReference type="GO" id="GO:0043531">
    <property type="term" value="F:ADP binding"/>
    <property type="evidence" value="ECO:0007669"/>
    <property type="project" value="InterPro"/>
</dbReference>
<dbReference type="InterPro" id="IPR038005">
    <property type="entry name" value="RX-like_CC"/>
</dbReference>
<dbReference type="GO" id="GO:0009626">
    <property type="term" value="P:plant-type hypersensitive response"/>
    <property type="evidence" value="ECO:0007669"/>
    <property type="project" value="UniProtKB-ARBA"/>
</dbReference>
<protein>
    <submittedName>
        <fullName evidence="12">NBS-LRR disease resistance protein</fullName>
    </submittedName>
</protein>
<dbReference type="InterPro" id="IPR027417">
    <property type="entry name" value="P-loop_NTPase"/>
</dbReference>
<evidence type="ECO:0000256" key="5">
    <source>
        <dbReference type="ARBA" id="ARBA00022821"/>
    </source>
</evidence>
<dbReference type="Pfam" id="PF23559">
    <property type="entry name" value="WHD_DRP"/>
    <property type="match status" value="1"/>
</dbReference>
<dbReference type="PANTHER" id="PTHR23155:SF968">
    <property type="entry name" value="NB-ARC DOMAIN CONTAINING PROTEIN, EXPRESSED"/>
    <property type="match status" value="1"/>
</dbReference>
<dbReference type="FunFam" id="3.40.50.300:FF:001091">
    <property type="entry name" value="Probable disease resistance protein At1g61300"/>
    <property type="match status" value="1"/>
</dbReference>
<feature type="domain" description="Disease resistance protein winged helix" evidence="10">
    <location>
        <begin position="411"/>
        <end position="480"/>
    </location>
</feature>
<dbReference type="InterPro" id="IPR044974">
    <property type="entry name" value="Disease_R_plants"/>
</dbReference>
<dbReference type="Gene3D" id="1.20.5.4130">
    <property type="match status" value="1"/>
</dbReference>
<dbReference type="InterPro" id="IPR032675">
    <property type="entry name" value="LRR_dom_sf"/>
</dbReference>
<dbReference type="FunFam" id="1.10.10.10:FF:000322">
    <property type="entry name" value="Probable disease resistance protein At1g63360"/>
    <property type="match status" value="1"/>
</dbReference>
<evidence type="ECO:0000256" key="3">
    <source>
        <dbReference type="ARBA" id="ARBA00022737"/>
    </source>
</evidence>
<feature type="region of interest" description="Disordered" evidence="7">
    <location>
        <begin position="851"/>
        <end position="903"/>
    </location>
</feature>
<evidence type="ECO:0000259" key="9">
    <source>
        <dbReference type="Pfam" id="PF18052"/>
    </source>
</evidence>
<keyword evidence="3" id="KW-0677">Repeat</keyword>
<dbReference type="Gene3D" id="1.10.10.10">
    <property type="entry name" value="Winged helix-like DNA-binding domain superfamily/Winged helix DNA-binding domain"/>
    <property type="match status" value="1"/>
</dbReference>
<dbReference type="Pfam" id="PF18052">
    <property type="entry name" value="Rx_N"/>
    <property type="match status" value="1"/>
</dbReference>
<keyword evidence="5" id="KW-0611">Plant defense</keyword>
<feature type="domain" description="Disease resistance R13L4/SHOC-2-like LRR" evidence="11">
    <location>
        <begin position="528"/>
        <end position="819"/>
    </location>
</feature>
<evidence type="ECO:0000256" key="6">
    <source>
        <dbReference type="ARBA" id="ARBA00023054"/>
    </source>
</evidence>
<proteinExistence type="evidence at transcript level"/>
<comment type="similarity">
    <text evidence="1">Belongs to the disease resistance NB-LRR family.</text>
</comment>
<accession>A0A8K1IAP4</accession>
<dbReference type="GO" id="GO:0002758">
    <property type="term" value="P:innate immune response-activating signaling pathway"/>
    <property type="evidence" value="ECO:0007669"/>
    <property type="project" value="UniProtKB-ARBA"/>
</dbReference>
<evidence type="ECO:0000256" key="4">
    <source>
        <dbReference type="ARBA" id="ARBA00022741"/>
    </source>
</evidence>
<evidence type="ECO:0000259" key="10">
    <source>
        <dbReference type="Pfam" id="PF23559"/>
    </source>
</evidence>
<dbReference type="InterPro" id="IPR041118">
    <property type="entry name" value="Rx_N"/>
</dbReference>
<dbReference type="Gene3D" id="3.40.50.300">
    <property type="entry name" value="P-loop containing nucleotide triphosphate hydrolases"/>
    <property type="match status" value="1"/>
</dbReference>
<dbReference type="AlphaFoldDB" id="A0A8K1IAP4"/>
<evidence type="ECO:0000313" key="12">
    <source>
        <dbReference type="EMBL" id="UBY07392.1"/>
    </source>
</evidence>
<dbReference type="CDD" id="cd14798">
    <property type="entry name" value="RX-CC_like"/>
    <property type="match status" value="1"/>
</dbReference>
<evidence type="ECO:0000256" key="7">
    <source>
        <dbReference type="SAM" id="MobiDB-lite"/>
    </source>
</evidence>
<dbReference type="InterPro" id="IPR058922">
    <property type="entry name" value="WHD_DRP"/>
</dbReference>
<keyword evidence="4" id="KW-0547">Nucleotide-binding</keyword>
<keyword evidence="2" id="KW-0433">Leucine-rich repeat</keyword>
<dbReference type="SUPFAM" id="SSF52058">
    <property type="entry name" value="L domain-like"/>
    <property type="match status" value="1"/>
</dbReference>
<dbReference type="EMBL" id="MZ672793">
    <property type="protein sequence ID" value="UBY07392.1"/>
    <property type="molecule type" value="mRNA"/>
</dbReference>
<keyword evidence="6" id="KW-0175">Coiled coil</keyword>
<dbReference type="Pfam" id="PF23598">
    <property type="entry name" value="LRR_14"/>
    <property type="match status" value="1"/>
</dbReference>
<evidence type="ECO:0000259" key="8">
    <source>
        <dbReference type="Pfam" id="PF00931"/>
    </source>
</evidence>
<dbReference type="InterPro" id="IPR055414">
    <property type="entry name" value="LRR_R13L4/SHOC2-like"/>
</dbReference>
<dbReference type="SUPFAM" id="SSF52540">
    <property type="entry name" value="P-loop containing nucleoside triphosphate hydrolases"/>
    <property type="match status" value="1"/>
</dbReference>
<organism evidence="12">
    <name type="scientific">Dasypyrum villosum</name>
    <dbReference type="NCBI Taxonomy" id="40247"/>
    <lineage>
        <taxon>Eukaryota</taxon>
        <taxon>Viridiplantae</taxon>
        <taxon>Streptophyta</taxon>
        <taxon>Embryophyta</taxon>
        <taxon>Tracheophyta</taxon>
        <taxon>Spermatophyta</taxon>
        <taxon>Magnoliopsida</taxon>
        <taxon>Liliopsida</taxon>
        <taxon>Poales</taxon>
        <taxon>Poaceae</taxon>
        <taxon>BOP clade</taxon>
        <taxon>Pooideae</taxon>
        <taxon>Triticodae</taxon>
        <taxon>Triticeae</taxon>
        <taxon>Triticinae</taxon>
        <taxon>Dasypyrum</taxon>
    </lineage>
</organism>
<feature type="domain" description="Disease resistance N-terminal" evidence="9">
    <location>
        <begin position="5"/>
        <end position="92"/>
    </location>
</feature>
<evidence type="ECO:0000256" key="2">
    <source>
        <dbReference type="ARBA" id="ARBA00022614"/>
    </source>
</evidence>
<reference evidence="12" key="1">
    <citation type="submission" date="2021-07" db="EMBL/GenBank/DDBJ databases">
        <title>Genome-wide identification of the NLR gene family in Haynaldia villosa by SMRT-RenSeq.</title>
        <authorList>
            <person name="Huang Z."/>
            <person name="Qiao F."/>
            <person name="Yang B."/>
            <person name="Liu J."/>
            <person name="Liu Y."/>
            <person name="Wulff B.B.H."/>
            <person name="Hu P."/>
            <person name="Lv Z."/>
            <person name="Zhang R."/>
            <person name="Chen P."/>
            <person name="Xing L."/>
            <person name="Cao A."/>
        </authorList>
    </citation>
    <scope>NUCLEOTIDE SEQUENCE</scope>
    <source>
        <strain evidence="12">Hv_Contig_935_nlr_1</strain>
    </source>
</reference>
<feature type="domain" description="NB-ARC" evidence="8">
    <location>
        <begin position="175"/>
        <end position="347"/>
    </location>
</feature>
<sequence>MAESAIGSVLGNVSTLAVQETTFLCGVNLEVGFLKDELRRLRSYLKSADAKRRSGDELVATWVSQIRDAAYEAENAIEAADYMEKRNRLKKGFMGAISRYARLPSDLVTLHAIGAEIQRVKRKISEIFDSANRLKINLDTSDVEKVHIEDEYPQDYGIMHQNFEDSDLVGFGDEYREIVGKLVDKKENITLSVVSIVAMGGAGKTTLARKVYNSSSVKQHFEATSWVTVSQKFKGIDLLKDIMKQIMGGGDESIAKMNEYEVGKKIRDFLLQKRYLVVLDDVWETDTWEQINKRVKAFPDATNGSRVLLTTRKEDVANHVQMPTFVHHLKKLDEEKSWELFSCKALPSYKRSVIRDVDEFEKLGRKLAKKCDGLPLATCCFGGLSIKKSKCTSMDLPNHYLRACLLYLAAFPEDYVIYVPNLIRLWIAESFIPHTPKHILEETAHNYVTELAQRSLVQVVGRSRAHGWIERIRIHDILHDWCTEEARQDGFLNAIDKTVGQAGASSSSYRFSFQTLSCQILPVAPNVRSLLGSELESVSLAKLRFLRVLCIEKSTLKDFSSVIGGCIHLRLLRLTDCGSVALPSSIGKLLYLQTIDLMGTELKSVLPNSLWDIPTLRHFYLPIGTKFSPPPPARSVRLQSKRLQSFVLDIGTFRPDIRCHDMMIFLGHLNQLTTLSLAMDANMPAEVLNIFANMRHLVDIYLSRFGVLDKLPAVFPQSVRRLVLYAEAIKQDPMAILEKLPCLVVLGLSGYIVGQTMCCSAQGFPRLQELKLNRFSTEEWRMEEGTMPKLSHLELWRCMKMSKLPAGLLHLPSLGHLKLGNMYQISKDDITLKELRRKGCEIEKSGALRSVPGILPSNPSRPPPNPRISLSPLSKKKRRSHPSLASLPQIPNGPSRCQSRRLPVLRCRRQAPVRDGSVRGGLGECQCRRTPLPQARRAQGRATSPLPRRHHRRPPAPPSNYKTSSAREGGQRRLFPWRQR</sequence>
<evidence type="ECO:0000256" key="1">
    <source>
        <dbReference type="ARBA" id="ARBA00008894"/>
    </source>
</evidence>
<dbReference type="InterPro" id="IPR042197">
    <property type="entry name" value="Apaf_helical"/>
</dbReference>
<dbReference type="Pfam" id="PF00931">
    <property type="entry name" value="NB-ARC"/>
    <property type="match status" value="1"/>
</dbReference>
<dbReference type="InterPro" id="IPR036388">
    <property type="entry name" value="WH-like_DNA-bd_sf"/>
</dbReference>
<dbReference type="Gene3D" id="3.80.10.10">
    <property type="entry name" value="Ribonuclease Inhibitor"/>
    <property type="match status" value="1"/>
</dbReference>